<dbReference type="AlphaFoldDB" id="A0AAV9ZLK1"/>
<evidence type="ECO:0000313" key="3">
    <source>
        <dbReference type="Proteomes" id="UP001362999"/>
    </source>
</evidence>
<sequence>MSPLSSLTALSPSLSPPTSSASSVDGAHSATTFPTSAYPISIDPDLFWGEGHVLSSKDCGPWPSGMYACDMAKGFHLMTLGSKRVPERFKHIFGRQFHRSAWYRERRIWNESSEAERKKAKDLPRCAEGLWSAWKQG</sequence>
<feature type="compositionally biased region" description="Low complexity" evidence="1">
    <location>
        <begin position="1"/>
        <end position="23"/>
    </location>
</feature>
<gene>
    <name evidence="2" type="ORF">R3P38DRAFT_2575056</name>
</gene>
<keyword evidence="3" id="KW-1185">Reference proteome</keyword>
<dbReference type="EMBL" id="JAWWNJ010000132">
    <property type="protein sequence ID" value="KAK6985079.1"/>
    <property type="molecule type" value="Genomic_DNA"/>
</dbReference>
<comment type="caution">
    <text evidence="2">The sequence shown here is derived from an EMBL/GenBank/DDBJ whole genome shotgun (WGS) entry which is preliminary data.</text>
</comment>
<evidence type="ECO:0000313" key="2">
    <source>
        <dbReference type="EMBL" id="KAK6985079.1"/>
    </source>
</evidence>
<dbReference type="Proteomes" id="UP001362999">
    <property type="component" value="Unassembled WGS sequence"/>
</dbReference>
<protein>
    <submittedName>
        <fullName evidence="2">Uncharacterized protein</fullName>
    </submittedName>
</protein>
<proteinExistence type="predicted"/>
<reference evidence="2 3" key="1">
    <citation type="journal article" date="2024" name="J Genomics">
        <title>Draft genome sequencing and assembly of Favolaschia claudopus CIRM-BRFM 2984 isolated from oak limbs.</title>
        <authorList>
            <person name="Navarro D."/>
            <person name="Drula E."/>
            <person name="Chaduli D."/>
            <person name="Cazenave R."/>
            <person name="Ahrendt S."/>
            <person name="Wang J."/>
            <person name="Lipzen A."/>
            <person name="Daum C."/>
            <person name="Barry K."/>
            <person name="Grigoriev I.V."/>
            <person name="Favel A."/>
            <person name="Rosso M.N."/>
            <person name="Martin F."/>
        </authorList>
    </citation>
    <scope>NUCLEOTIDE SEQUENCE [LARGE SCALE GENOMIC DNA]</scope>
    <source>
        <strain evidence="2 3">CIRM-BRFM 2984</strain>
    </source>
</reference>
<accession>A0AAV9ZLK1</accession>
<organism evidence="2 3">
    <name type="scientific">Favolaschia claudopus</name>
    <dbReference type="NCBI Taxonomy" id="2862362"/>
    <lineage>
        <taxon>Eukaryota</taxon>
        <taxon>Fungi</taxon>
        <taxon>Dikarya</taxon>
        <taxon>Basidiomycota</taxon>
        <taxon>Agaricomycotina</taxon>
        <taxon>Agaricomycetes</taxon>
        <taxon>Agaricomycetidae</taxon>
        <taxon>Agaricales</taxon>
        <taxon>Marasmiineae</taxon>
        <taxon>Mycenaceae</taxon>
        <taxon>Favolaschia</taxon>
    </lineage>
</organism>
<feature type="region of interest" description="Disordered" evidence="1">
    <location>
        <begin position="1"/>
        <end position="26"/>
    </location>
</feature>
<evidence type="ECO:0000256" key="1">
    <source>
        <dbReference type="SAM" id="MobiDB-lite"/>
    </source>
</evidence>
<name>A0AAV9ZLK1_9AGAR</name>